<name>A0A9P0IQ69_9DIPT</name>
<keyword evidence="1 3" id="KW-0732">Signal</keyword>
<keyword evidence="2" id="KW-0472">Membrane</keyword>
<gene>
    <name evidence="4" type="ORF">CHIRRI_LOCUS1721</name>
</gene>
<dbReference type="PANTHER" id="PTHR24373:SF275">
    <property type="entry name" value="TIR DOMAIN-CONTAINING PROTEIN"/>
    <property type="match status" value="1"/>
</dbReference>
<keyword evidence="2" id="KW-1133">Transmembrane helix</keyword>
<accession>A0A9P0IQ69</accession>
<keyword evidence="5" id="KW-1185">Reference proteome</keyword>
<dbReference type="OrthoDB" id="7403325at2759"/>
<evidence type="ECO:0000313" key="4">
    <source>
        <dbReference type="EMBL" id="CAH1710629.1"/>
    </source>
</evidence>
<organism evidence="4 5">
    <name type="scientific">Chironomus riparius</name>
    <dbReference type="NCBI Taxonomy" id="315576"/>
    <lineage>
        <taxon>Eukaryota</taxon>
        <taxon>Metazoa</taxon>
        <taxon>Ecdysozoa</taxon>
        <taxon>Arthropoda</taxon>
        <taxon>Hexapoda</taxon>
        <taxon>Insecta</taxon>
        <taxon>Pterygota</taxon>
        <taxon>Neoptera</taxon>
        <taxon>Endopterygota</taxon>
        <taxon>Diptera</taxon>
        <taxon>Nematocera</taxon>
        <taxon>Chironomoidea</taxon>
        <taxon>Chironomidae</taxon>
        <taxon>Chironominae</taxon>
        <taxon>Chironomus</taxon>
    </lineage>
</organism>
<dbReference type="InterPro" id="IPR001611">
    <property type="entry name" value="Leu-rich_rpt"/>
</dbReference>
<evidence type="ECO:0000256" key="3">
    <source>
        <dbReference type="SAM" id="SignalP"/>
    </source>
</evidence>
<evidence type="ECO:0000256" key="1">
    <source>
        <dbReference type="ARBA" id="ARBA00022729"/>
    </source>
</evidence>
<reference evidence="4" key="1">
    <citation type="submission" date="2022-01" db="EMBL/GenBank/DDBJ databases">
        <authorList>
            <person name="King R."/>
        </authorList>
    </citation>
    <scope>NUCLEOTIDE SEQUENCE</scope>
</reference>
<dbReference type="SUPFAM" id="SSF52058">
    <property type="entry name" value="L domain-like"/>
    <property type="match status" value="1"/>
</dbReference>
<dbReference type="Proteomes" id="UP001153620">
    <property type="component" value="Chromosome 1"/>
</dbReference>
<dbReference type="InterPro" id="IPR050328">
    <property type="entry name" value="Dev_Immune_Receptor"/>
</dbReference>
<dbReference type="Gene3D" id="3.80.10.10">
    <property type="entry name" value="Ribonuclease Inhibitor"/>
    <property type="match status" value="1"/>
</dbReference>
<proteinExistence type="predicted"/>
<evidence type="ECO:0000313" key="5">
    <source>
        <dbReference type="Proteomes" id="UP001153620"/>
    </source>
</evidence>
<evidence type="ECO:0000256" key="2">
    <source>
        <dbReference type="SAM" id="Phobius"/>
    </source>
</evidence>
<dbReference type="PANTHER" id="PTHR24373">
    <property type="entry name" value="SLIT RELATED LEUCINE-RICH REPEAT NEURONAL PROTEIN"/>
    <property type="match status" value="1"/>
</dbReference>
<dbReference type="InterPro" id="IPR032675">
    <property type="entry name" value="LRR_dom_sf"/>
</dbReference>
<sequence>MMKEILLIICILASIKPSKSLIIECSFIKHTYSHLKDVSCCHVVNNLNIITQEKAIVTSNTNDSIRTDTVGFRIFNISTRYFPQGLDRMFNNLKVIEISFGQLKEIHQTDLKPFMLLEVIYFYSNDIEVLESGLFDDNKSLRYILFTKNKLAHIDGNVFEKLLHLTNLYLNGNECIDKFTEINSTALQQIRKTIKNQCQNAEFISINRNLTILEEKAGNLKIEEYPAFYKNLTNLEDSRFFQYSTIKKRTKALINWNILMLWNNVIKLNDLIAKNNTTVIERLNEMKDSQYFYEHNITKVIEQAKAKQFIVQNKSLHLEETSILEELRLNLSKITVVQNRQVLKGTISSFTWEPFWIGVCSVLVLILIIVLIKNYVAHDQIFSYSISEFKRYNHEGNRVSYL</sequence>
<feature type="chain" id="PRO_5040266357" evidence="3">
    <location>
        <begin position="21"/>
        <end position="402"/>
    </location>
</feature>
<dbReference type="AlphaFoldDB" id="A0A9P0IQ69"/>
<protein>
    <submittedName>
        <fullName evidence="4">Uncharacterized protein</fullName>
    </submittedName>
</protein>
<keyword evidence="2" id="KW-0812">Transmembrane</keyword>
<dbReference type="Pfam" id="PF13855">
    <property type="entry name" value="LRR_8"/>
    <property type="match status" value="1"/>
</dbReference>
<feature type="transmembrane region" description="Helical" evidence="2">
    <location>
        <begin position="355"/>
        <end position="376"/>
    </location>
</feature>
<feature type="signal peptide" evidence="3">
    <location>
        <begin position="1"/>
        <end position="20"/>
    </location>
</feature>
<reference evidence="4" key="2">
    <citation type="submission" date="2022-10" db="EMBL/GenBank/DDBJ databases">
        <authorList>
            <consortium name="ENA_rothamsted_submissions"/>
            <consortium name="culmorum"/>
            <person name="King R."/>
        </authorList>
    </citation>
    <scope>NUCLEOTIDE SEQUENCE</scope>
</reference>
<dbReference type="EMBL" id="OU895877">
    <property type="protein sequence ID" value="CAH1710629.1"/>
    <property type="molecule type" value="Genomic_DNA"/>
</dbReference>